<comment type="similarity">
    <text evidence="5">Belongs to the dTDP-4-dehydrorhamnose 3,5-epimerase family.</text>
</comment>
<dbReference type="RefSeq" id="WP_285669716.1">
    <property type="nucleotide sequence ID" value="NZ_BSYI01000002.1"/>
</dbReference>
<dbReference type="EC" id="5.1.3.13" evidence="3 5"/>
<dbReference type="InterPro" id="IPR000888">
    <property type="entry name" value="RmlC-like"/>
</dbReference>
<dbReference type="NCBIfam" id="TIGR01221">
    <property type="entry name" value="rmlC"/>
    <property type="match status" value="1"/>
</dbReference>
<organism evidence="6 7">
    <name type="scientific">Paralimibaculum aggregatum</name>
    <dbReference type="NCBI Taxonomy" id="3036245"/>
    <lineage>
        <taxon>Bacteria</taxon>
        <taxon>Pseudomonadati</taxon>
        <taxon>Pseudomonadota</taxon>
        <taxon>Alphaproteobacteria</taxon>
        <taxon>Rhodobacterales</taxon>
        <taxon>Paracoccaceae</taxon>
        <taxon>Paralimibaculum</taxon>
    </lineage>
</organism>
<keyword evidence="7" id="KW-1185">Reference proteome</keyword>
<sequence length="185" mass="20253">MFEPTDIPDLTIFRPKRHGDARGFFSEVWSRAAFEAAGLAFDWVQDNHSRSAEAGTLRGLHYQAPPMAQAKLVRCTAGRIWDVAVDVRPGSPTHGRHFGIELSAENWAQLLVPRGFLHGFVTLTPDAEVQYKVDAPYSPEHDGAVAWDDPALAIPWPLDGAPVLSAKDAAAPKLADWSNPFGDMP</sequence>
<keyword evidence="5" id="KW-0413">Isomerase</keyword>
<dbReference type="PANTHER" id="PTHR21047:SF2">
    <property type="entry name" value="THYMIDINE DIPHOSPHO-4-KETO-RHAMNOSE 3,5-EPIMERASE"/>
    <property type="match status" value="1"/>
</dbReference>
<evidence type="ECO:0000313" key="7">
    <source>
        <dbReference type="Proteomes" id="UP001239909"/>
    </source>
</evidence>
<evidence type="ECO:0000256" key="2">
    <source>
        <dbReference type="ARBA" id="ARBA00001997"/>
    </source>
</evidence>
<dbReference type="PANTHER" id="PTHR21047">
    <property type="entry name" value="DTDP-6-DEOXY-D-GLUCOSE-3,5 EPIMERASE"/>
    <property type="match status" value="1"/>
</dbReference>
<dbReference type="Gene3D" id="2.60.120.10">
    <property type="entry name" value="Jelly Rolls"/>
    <property type="match status" value="1"/>
</dbReference>
<protein>
    <recommendedName>
        <fullName evidence="4 5">dTDP-4-dehydrorhamnose 3,5-epimerase</fullName>
        <ecNumber evidence="3 5">5.1.3.13</ecNumber>
    </recommendedName>
    <alternativeName>
        <fullName evidence="5">Thymidine diphospho-4-keto-rhamnose 3,5-epimerase</fullName>
    </alternativeName>
</protein>
<comment type="catalytic activity">
    <reaction evidence="1 5">
        <text>dTDP-4-dehydro-6-deoxy-alpha-D-glucose = dTDP-4-dehydro-beta-L-rhamnose</text>
        <dbReference type="Rhea" id="RHEA:16969"/>
        <dbReference type="ChEBI" id="CHEBI:57649"/>
        <dbReference type="ChEBI" id="CHEBI:62830"/>
        <dbReference type="EC" id="5.1.3.13"/>
    </reaction>
</comment>
<evidence type="ECO:0000256" key="4">
    <source>
        <dbReference type="ARBA" id="ARBA00019595"/>
    </source>
</evidence>
<dbReference type="CDD" id="cd00438">
    <property type="entry name" value="cupin_RmlC"/>
    <property type="match status" value="1"/>
</dbReference>
<accession>A0ABQ6LCK5</accession>
<dbReference type="InterPro" id="IPR014710">
    <property type="entry name" value="RmlC-like_jellyroll"/>
</dbReference>
<dbReference type="Pfam" id="PF00908">
    <property type="entry name" value="dTDP_sugar_isom"/>
    <property type="match status" value="1"/>
</dbReference>
<gene>
    <name evidence="6" type="primary">rfbC</name>
    <name evidence="6" type="ORF">LNKW23_03030</name>
</gene>
<dbReference type="EMBL" id="BSYI01000002">
    <property type="protein sequence ID" value="GMG81091.1"/>
    <property type="molecule type" value="Genomic_DNA"/>
</dbReference>
<comment type="function">
    <text evidence="2 5">Catalyzes the epimerization of the C3' and C5'positions of dTDP-6-deoxy-D-xylo-4-hexulose, forming dTDP-6-deoxy-L-lyxo-4-hexulose.</text>
</comment>
<dbReference type="SUPFAM" id="SSF51182">
    <property type="entry name" value="RmlC-like cupins"/>
    <property type="match status" value="1"/>
</dbReference>
<evidence type="ECO:0000256" key="3">
    <source>
        <dbReference type="ARBA" id="ARBA00012098"/>
    </source>
</evidence>
<name>A0ABQ6LCK5_9RHOB</name>
<evidence type="ECO:0000313" key="6">
    <source>
        <dbReference type="EMBL" id="GMG81091.1"/>
    </source>
</evidence>
<evidence type="ECO:0000256" key="5">
    <source>
        <dbReference type="RuleBase" id="RU364069"/>
    </source>
</evidence>
<comment type="subunit">
    <text evidence="5">Homodimer.</text>
</comment>
<evidence type="ECO:0000256" key="1">
    <source>
        <dbReference type="ARBA" id="ARBA00001298"/>
    </source>
</evidence>
<reference evidence="6 7" key="1">
    <citation type="submission" date="2023-04" db="EMBL/GenBank/DDBJ databases">
        <title>Marinoamorphus aggregata gen. nov., sp. Nov., isolate from tissue of brittle star Ophioplocus japonicus.</title>
        <authorList>
            <person name="Kawano K."/>
            <person name="Sawayama S."/>
            <person name="Nakagawa S."/>
        </authorList>
    </citation>
    <scope>NUCLEOTIDE SEQUENCE [LARGE SCALE GENOMIC DNA]</scope>
    <source>
        <strain evidence="6 7">NKW23</strain>
    </source>
</reference>
<dbReference type="Proteomes" id="UP001239909">
    <property type="component" value="Unassembled WGS sequence"/>
</dbReference>
<comment type="caution">
    <text evidence="6">The sequence shown here is derived from an EMBL/GenBank/DDBJ whole genome shotgun (WGS) entry which is preliminary data.</text>
</comment>
<proteinExistence type="inferred from homology"/>
<dbReference type="InterPro" id="IPR011051">
    <property type="entry name" value="RmlC_Cupin_sf"/>
</dbReference>
<comment type="pathway">
    <text evidence="5">Carbohydrate biosynthesis; dTDP-L-rhamnose biosynthesis.</text>
</comment>